<keyword evidence="2" id="KW-1185">Reference proteome</keyword>
<reference evidence="2" key="1">
    <citation type="journal article" date="2023" name="G3 (Bethesda)">
        <title>Genome assembly and association tests identify interacting loci associated with vigor, precocity, and sex in interspecific pistachio rootstocks.</title>
        <authorList>
            <person name="Palmer W."/>
            <person name="Jacygrad E."/>
            <person name="Sagayaradj S."/>
            <person name="Cavanaugh K."/>
            <person name="Han R."/>
            <person name="Bertier L."/>
            <person name="Beede B."/>
            <person name="Kafkas S."/>
            <person name="Golino D."/>
            <person name="Preece J."/>
            <person name="Michelmore R."/>
        </authorList>
    </citation>
    <scope>NUCLEOTIDE SEQUENCE [LARGE SCALE GENOMIC DNA]</scope>
</reference>
<dbReference type="EMBL" id="CM047738">
    <property type="protein sequence ID" value="KAJ0046649.1"/>
    <property type="molecule type" value="Genomic_DNA"/>
</dbReference>
<protein>
    <submittedName>
        <fullName evidence="1">Uncharacterized protein</fullName>
    </submittedName>
</protein>
<proteinExistence type="predicted"/>
<accession>A0ACC0Z6T3</accession>
<comment type="caution">
    <text evidence="1">The sequence shown here is derived from an EMBL/GenBank/DDBJ whole genome shotgun (WGS) entry which is preliminary data.</text>
</comment>
<dbReference type="Proteomes" id="UP001163603">
    <property type="component" value="Chromosome 3"/>
</dbReference>
<organism evidence="1 2">
    <name type="scientific">Pistacia integerrima</name>
    <dbReference type="NCBI Taxonomy" id="434235"/>
    <lineage>
        <taxon>Eukaryota</taxon>
        <taxon>Viridiplantae</taxon>
        <taxon>Streptophyta</taxon>
        <taxon>Embryophyta</taxon>
        <taxon>Tracheophyta</taxon>
        <taxon>Spermatophyta</taxon>
        <taxon>Magnoliopsida</taxon>
        <taxon>eudicotyledons</taxon>
        <taxon>Gunneridae</taxon>
        <taxon>Pentapetalae</taxon>
        <taxon>rosids</taxon>
        <taxon>malvids</taxon>
        <taxon>Sapindales</taxon>
        <taxon>Anacardiaceae</taxon>
        <taxon>Pistacia</taxon>
    </lineage>
</organism>
<name>A0ACC0Z6T3_9ROSI</name>
<evidence type="ECO:0000313" key="1">
    <source>
        <dbReference type="EMBL" id="KAJ0046649.1"/>
    </source>
</evidence>
<sequence>MWWDIIDKAKDGGLNLIQTYVFWSLNDPVQAQYNFEGICNLTQAKKTEEHGHHDHESYYGDRDTDDGRVSCIIPREGPQKLALEDKSKNSAENAERSAPKAGRCRIEGYVRVKKVPGNLIISARSGAHSFDTSQMNMSYVITHLSFGQLLSPKEVERLKGNVPSGKGINIKEEDNNFLDST</sequence>
<evidence type="ECO:0000313" key="2">
    <source>
        <dbReference type="Proteomes" id="UP001163603"/>
    </source>
</evidence>
<gene>
    <name evidence="1" type="ORF">Pint_05092</name>
</gene>